<dbReference type="AlphaFoldDB" id="A0A4Y2PC96"/>
<dbReference type="Proteomes" id="UP000499080">
    <property type="component" value="Unassembled WGS sequence"/>
</dbReference>
<gene>
    <name evidence="1" type="ORF">AVEN_120700_1</name>
</gene>
<protein>
    <submittedName>
        <fullName evidence="1">Uncharacterized protein</fullName>
    </submittedName>
</protein>
<dbReference type="EMBL" id="BGPR01010912">
    <property type="protein sequence ID" value="GBN48689.1"/>
    <property type="molecule type" value="Genomic_DNA"/>
</dbReference>
<keyword evidence="2" id="KW-1185">Reference proteome</keyword>
<comment type="caution">
    <text evidence="1">The sequence shown here is derived from an EMBL/GenBank/DDBJ whole genome shotgun (WGS) entry which is preliminary data.</text>
</comment>
<accession>A0A4Y2PC96</accession>
<evidence type="ECO:0000313" key="1">
    <source>
        <dbReference type="EMBL" id="GBN48689.1"/>
    </source>
</evidence>
<organism evidence="1 2">
    <name type="scientific">Araneus ventricosus</name>
    <name type="common">Orbweaver spider</name>
    <name type="synonym">Epeira ventricosa</name>
    <dbReference type="NCBI Taxonomy" id="182803"/>
    <lineage>
        <taxon>Eukaryota</taxon>
        <taxon>Metazoa</taxon>
        <taxon>Ecdysozoa</taxon>
        <taxon>Arthropoda</taxon>
        <taxon>Chelicerata</taxon>
        <taxon>Arachnida</taxon>
        <taxon>Araneae</taxon>
        <taxon>Araneomorphae</taxon>
        <taxon>Entelegynae</taxon>
        <taxon>Araneoidea</taxon>
        <taxon>Araneidae</taxon>
        <taxon>Araneus</taxon>
    </lineage>
</organism>
<proteinExistence type="predicted"/>
<reference evidence="1 2" key="1">
    <citation type="journal article" date="2019" name="Sci. Rep.">
        <title>Orb-weaving spider Araneus ventricosus genome elucidates the spidroin gene catalogue.</title>
        <authorList>
            <person name="Kono N."/>
            <person name="Nakamura H."/>
            <person name="Ohtoshi R."/>
            <person name="Moran D.A.P."/>
            <person name="Shinohara A."/>
            <person name="Yoshida Y."/>
            <person name="Fujiwara M."/>
            <person name="Mori M."/>
            <person name="Tomita M."/>
            <person name="Arakawa K."/>
        </authorList>
    </citation>
    <scope>NUCLEOTIDE SEQUENCE [LARGE SCALE GENOMIC DNA]</scope>
</reference>
<evidence type="ECO:0000313" key="2">
    <source>
        <dbReference type="Proteomes" id="UP000499080"/>
    </source>
</evidence>
<sequence>MYFYSILEIIELVGLFAFLYTCEHGLKVVGSLLPAVDSARVESVFPSLILRALPHRSLPLLRRSINHVEVCRVDELFVVEVRYHYFHTTLSPWSRIKIKLIPRRVKKQKSRWISYHTQMLRVYLNAT</sequence>
<name>A0A4Y2PC96_ARAVE</name>